<organism evidence="5">
    <name type="scientific">uncultured microorganism</name>
    <dbReference type="NCBI Taxonomy" id="358574"/>
    <lineage>
        <taxon>unclassified sequences</taxon>
        <taxon>environmental samples</taxon>
    </lineage>
</organism>
<evidence type="ECO:0000313" key="5">
    <source>
        <dbReference type="EMBL" id="QQZ02667.1"/>
    </source>
</evidence>
<evidence type="ECO:0000256" key="1">
    <source>
        <dbReference type="ARBA" id="ARBA00022801"/>
    </source>
</evidence>
<dbReference type="CDD" id="cd01653">
    <property type="entry name" value="GATase1"/>
    <property type="match status" value="1"/>
</dbReference>
<dbReference type="PRINTS" id="PR00134">
    <property type="entry name" value="GLHYDRLASE10"/>
</dbReference>
<evidence type="ECO:0000256" key="3">
    <source>
        <dbReference type="ARBA" id="ARBA00023326"/>
    </source>
</evidence>
<dbReference type="Gene3D" id="3.20.20.80">
    <property type="entry name" value="Glycosidases"/>
    <property type="match status" value="1"/>
</dbReference>
<dbReference type="InterPro" id="IPR017853">
    <property type="entry name" value="GH"/>
</dbReference>
<accession>A0A7U1BNB5</accession>
<evidence type="ECO:0000259" key="4">
    <source>
        <dbReference type="PROSITE" id="PS51760"/>
    </source>
</evidence>
<keyword evidence="5" id="KW-0326">Glycosidase</keyword>
<sequence>MRIYGALFFAAALICLGVSGVRADELDEPIRRIRMGTLVVETTPGAEVRVEQLRHEFWFGAALASHVFAPWGNPADAAKYKQVFLENFNAAVTENALKWHAMEPRQGQVDYSVTDAILQWTDEHEIPLRGHNIFWGISNRVQPWLKAMDDATLRKTLEARARDIGRRYKGRFAEYDLNNEMIHGNYYEERLGSDITRDMVAWVRQEDPQAVLYLNDYDILTGRRLDDYIAQIRRLLEQGVPIGGIGVQGHLHGDSFDPVVLRASLDRLAEFKLPIRVTEFNFPGQRSKHYEQRGARLSDEEEQAKAKAIVDYYRVCFAHPAVEGILMWGFWEGANWIPVSSLYRRDWSPAPAAEAYRDLVYRQWWTNWKGRADGQGRCEVPVFFGRHRVSACEKEVIVTVGRQEGGGRVSVARP</sequence>
<dbReference type="SMART" id="SM00633">
    <property type="entry name" value="Glyco_10"/>
    <property type="match status" value="1"/>
</dbReference>
<evidence type="ECO:0000256" key="2">
    <source>
        <dbReference type="ARBA" id="ARBA00023277"/>
    </source>
</evidence>
<dbReference type="SUPFAM" id="SSF51445">
    <property type="entry name" value="(Trans)glycosidases"/>
    <property type="match status" value="1"/>
</dbReference>
<keyword evidence="1 5" id="KW-0378">Hydrolase</keyword>
<dbReference type="PROSITE" id="PS51760">
    <property type="entry name" value="GH10_2"/>
    <property type="match status" value="1"/>
</dbReference>
<dbReference type="GO" id="GO:0004553">
    <property type="term" value="F:hydrolase activity, hydrolyzing O-glycosyl compounds"/>
    <property type="evidence" value="ECO:0007669"/>
    <property type="project" value="InterPro"/>
</dbReference>
<dbReference type="Pfam" id="PF00331">
    <property type="entry name" value="Glyco_hydro_10"/>
    <property type="match status" value="1"/>
</dbReference>
<protein>
    <submittedName>
        <fullName evidence="5">1,4-beta-xylanase</fullName>
    </submittedName>
</protein>
<keyword evidence="5" id="KW-0858">Xylan degradation</keyword>
<dbReference type="GO" id="GO:0045493">
    <property type="term" value="P:xylan catabolic process"/>
    <property type="evidence" value="ECO:0007669"/>
    <property type="project" value="UniProtKB-KW"/>
</dbReference>
<dbReference type="EMBL" id="MW124409">
    <property type="protein sequence ID" value="QQZ02667.1"/>
    <property type="molecule type" value="Genomic_DNA"/>
</dbReference>
<dbReference type="InterPro" id="IPR001000">
    <property type="entry name" value="GH10_dom"/>
</dbReference>
<proteinExistence type="predicted"/>
<name>A0A7U1BNB5_9ZZZZ</name>
<dbReference type="AlphaFoldDB" id="A0A7U1BNB5"/>
<reference evidence="5" key="1">
    <citation type="journal article" date="2021" name="AMB Express">
        <title>Characterization of efficient xylanases from industrial-scale pulp and paper wastewater treatment microbiota.</title>
        <authorList>
            <person name="Wang J."/>
            <person name="Liang J."/>
            <person name="Li Y."/>
            <person name="Tian L."/>
            <person name="Wei Y."/>
        </authorList>
    </citation>
    <scope>NUCLEOTIDE SEQUENCE</scope>
</reference>
<dbReference type="PANTHER" id="PTHR31490:SF1">
    <property type="entry name" value="ENDO-1,4-BETA-XYLANASE 1"/>
    <property type="match status" value="1"/>
</dbReference>
<dbReference type="InterPro" id="IPR044846">
    <property type="entry name" value="GH10"/>
</dbReference>
<dbReference type="PANTHER" id="PTHR31490">
    <property type="entry name" value="GLYCOSYL HYDROLASE"/>
    <property type="match status" value="1"/>
</dbReference>
<keyword evidence="3" id="KW-0624">Polysaccharide degradation</keyword>
<keyword evidence="2" id="KW-0119">Carbohydrate metabolism</keyword>
<feature type="domain" description="GH10" evidence="4">
    <location>
        <begin position="74"/>
        <end position="359"/>
    </location>
</feature>